<name>A0A832AST7_9CREN</name>
<comment type="caution">
    <text evidence="1">The sequence shown here is derived from an EMBL/GenBank/DDBJ whole genome shotgun (WGS) entry which is preliminary data.</text>
</comment>
<organism evidence="1">
    <name type="scientific">Ignisphaera aggregans</name>
    <dbReference type="NCBI Taxonomy" id="334771"/>
    <lineage>
        <taxon>Archaea</taxon>
        <taxon>Thermoproteota</taxon>
        <taxon>Thermoprotei</taxon>
        <taxon>Desulfurococcales</taxon>
        <taxon>Desulfurococcaceae</taxon>
        <taxon>Ignisphaera</taxon>
    </lineage>
</organism>
<accession>A0A832AST7</accession>
<dbReference type="AlphaFoldDB" id="A0A832AST7"/>
<protein>
    <submittedName>
        <fullName evidence="1">Uncharacterized protein</fullName>
    </submittedName>
</protein>
<sequence>MDSKLKGIINNVLASLYSPSPLALLYSCYDYQNYWKSSNDRCSSDSKCIKDFQELLSKIKDMWIENVKIRDKCIERSISIKLNTIWSLLITDSVCRHVKNLIDKHQNPIYEINQNPRSQAKTLSCLNYLYSKTWLKTSTQESTLH</sequence>
<reference evidence="1" key="1">
    <citation type="journal article" date="2020" name="mSystems">
        <title>Genome- and Community-Level Interaction Insights into Carbon Utilization and Element Cycling Functions of Hydrothermarchaeota in Hydrothermal Sediment.</title>
        <authorList>
            <person name="Zhou Z."/>
            <person name="Liu Y."/>
            <person name="Xu W."/>
            <person name="Pan J."/>
            <person name="Luo Z.H."/>
            <person name="Li M."/>
        </authorList>
    </citation>
    <scope>NUCLEOTIDE SEQUENCE</scope>
    <source>
        <strain evidence="1">SpSt-629</strain>
    </source>
</reference>
<dbReference type="EMBL" id="DTAU01000063">
    <property type="protein sequence ID" value="HFQ78756.1"/>
    <property type="molecule type" value="Genomic_DNA"/>
</dbReference>
<dbReference type="PROSITE" id="PS51257">
    <property type="entry name" value="PROKAR_LIPOPROTEIN"/>
    <property type="match status" value="1"/>
</dbReference>
<gene>
    <name evidence="1" type="ORF">ENT99_03515</name>
</gene>
<evidence type="ECO:0000313" key="1">
    <source>
        <dbReference type="EMBL" id="HFQ78756.1"/>
    </source>
</evidence>
<proteinExistence type="predicted"/>